<sequence length="147" mass="17130">MIYQTILLTILLTFSSQYSCLKLNRWIREDYKEIQCLDLEAESALLKAILSAKDPEISEFVDFLIERGTESIGFKESHNFRVRTVKVKNHSFHLVSSEIPDYDLSLNFNDCTSGKFEFGNERYVVYGTFEFSESKWIISEIGTIEME</sequence>
<protein>
    <submittedName>
        <fullName evidence="1">Uncharacterized protein</fullName>
    </submittedName>
</protein>
<gene>
    <name evidence="1" type="ORF">NG653_12150</name>
</gene>
<evidence type="ECO:0000313" key="1">
    <source>
        <dbReference type="EMBL" id="MCO5725612.1"/>
    </source>
</evidence>
<dbReference type="EMBL" id="JAMXIB010000010">
    <property type="protein sequence ID" value="MCO5725612.1"/>
    <property type="molecule type" value="Genomic_DNA"/>
</dbReference>
<organism evidence="1 2">
    <name type="scientific">Robiginitalea marina</name>
    <dbReference type="NCBI Taxonomy" id="2954105"/>
    <lineage>
        <taxon>Bacteria</taxon>
        <taxon>Pseudomonadati</taxon>
        <taxon>Bacteroidota</taxon>
        <taxon>Flavobacteriia</taxon>
        <taxon>Flavobacteriales</taxon>
        <taxon>Flavobacteriaceae</taxon>
        <taxon>Robiginitalea</taxon>
    </lineage>
</organism>
<name>A0ABT1B041_9FLAO</name>
<dbReference type="Proteomes" id="UP001206312">
    <property type="component" value="Unassembled WGS sequence"/>
</dbReference>
<evidence type="ECO:0000313" key="2">
    <source>
        <dbReference type="Proteomes" id="UP001206312"/>
    </source>
</evidence>
<keyword evidence="2" id="KW-1185">Reference proteome</keyword>
<reference evidence="1 2" key="1">
    <citation type="submission" date="2022-06" db="EMBL/GenBank/DDBJ databases">
        <authorList>
            <person name="Xuan X."/>
        </authorList>
    </citation>
    <scope>NUCLEOTIDE SEQUENCE [LARGE SCALE GENOMIC DNA]</scope>
    <source>
        <strain evidence="1 2">2V75</strain>
    </source>
</reference>
<dbReference type="RefSeq" id="WP_252741983.1">
    <property type="nucleotide sequence ID" value="NZ_JAMXIB010000010.1"/>
</dbReference>
<accession>A0ABT1B041</accession>
<proteinExistence type="predicted"/>
<comment type="caution">
    <text evidence="1">The sequence shown here is derived from an EMBL/GenBank/DDBJ whole genome shotgun (WGS) entry which is preliminary data.</text>
</comment>